<dbReference type="Proteomes" id="UP000886808">
    <property type="component" value="Unassembled WGS sequence"/>
</dbReference>
<proteinExistence type="predicted"/>
<feature type="transmembrane region" description="Helical" evidence="1">
    <location>
        <begin position="73"/>
        <end position="94"/>
    </location>
</feature>
<name>A0A9D1PJY7_9FIRM</name>
<keyword evidence="1" id="KW-1133">Transmembrane helix</keyword>
<protein>
    <submittedName>
        <fullName evidence="2">Uncharacterized protein</fullName>
    </submittedName>
</protein>
<organism evidence="2 3">
    <name type="scientific">Candidatus Butyricicoccus avistercoris</name>
    <dbReference type="NCBI Taxonomy" id="2838518"/>
    <lineage>
        <taxon>Bacteria</taxon>
        <taxon>Bacillati</taxon>
        <taxon>Bacillota</taxon>
        <taxon>Clostridia</taxon>
        <taxon>Eubacteriales</taxon>
        <taxon>Butyricicoccaceae</taxon>
        <taxon>Butyricicoccus</taxon>
    </lineage>
</organism>
<reference evidence="2" key="1">
    <citation type="journal article" date="2021" name="PeerJ">
        <title>Extensive microbial diversity within the chicken gut microbiome revealed by metagenomics and culture.</title>
        <authorList>
            <person name="Gilroy R."/>
            <person name="Ravi A."/>
            <person name="Getino M."/>
            <person name="Pursley I."/>
            <person name="Horton D.L."/>
            <person name="Alikhan N.F."/>
            <person name="Baker D."/>
            <person name="Gharbi K."/>
            <person name="Hall N."/>
            <person name="Watson M."/>
            <person name="Adriaenssens E.M."/>
            <person name="Foster-Nyarko E."/>
            <person name="Jarju S."/>
            <person name="Secka A."/>
            <person name="Antonio M."/>
            <person name="Oren A."/>
            <person name="Chaudhuri R.R."/>
            <person name="La Ragione R."/>
            <person name="Hildebrand F."/>
            <person name="Pallen M.J."/>
        </authorList>
    </citation>
    <scope>NUCLEOTIDE SEQUENCE</scope>
    <source>
        <strain evidence="2">CHK193-4272</strain>
    </source>
</reference>
<keyword evidence="1" id="KW-0472">Membrane</keyword>
<accession>A0A9D1PJY7</accession>
<evidence type="ECO:0000313" key="3">
    <source>
        <dbReference type="Proteomes" id="UP000886808"/>
    </source>
</evidence>
<dbReference type="EMBL" id="DXIE01000058">
    <property type="protein sequence ID" value="HIV63130.1"/>
    <property type="molecule type" value="Genomic_DNA"/>
</dbReference>
<evidence type="ECO:0000256" key="1">
    <source>
        <dbReference type="SAM" id="Phobius"/>
    </source>
</evidence>
<evidence type="ECO:0000313" key="2">
    <source>
        <dbReference type="EMBL" id="HIV63130.1"/>
    </source>
</evidence>
<feature type="transmembrane region" description="Helical" evidence="1">
    <location>
        <begin position="7"/>
        <end position="29"/>
    </location>
</feature>
<reference evidence="2" key="2">
    <citation type="submission" date="2021-04" db="EMBL/GenBank/DDBJ databases">
        <authorList>
            <person name="Gilroy R."/>
        </authorList>
    </citation>
    <scope>NUCLEOTIDE SEQUENCE</scope>
    <source>
        <strain evidence="2">CHK193-4272</strain>
    </source>
</reference>
<keyword evidence="1" id="KW-0812">Transmembrane</keyword>
<feature type="transmembrane region" description="Helical" evidence="1">
    <location>
        <begin position="41"/>
        <end position="61"/>
    </location>
</feature>
<comment type="caution">
    <text evidence="2">The sequence shown here is derived from an EMBL/GenBank/DDBJ whole genome shotgun (WGS) entry which is preliminary data.</text>
</comment>
<sequence length="96" mass="10655">MKKAFKIGIISAACIFLVLFIIGLIISGFDIKSALEVAKNGLVFVLAILMFMLAGMIMIKGKNPEDKFKLSKSHFAIIILIILLFAAIIDYILFYI</sequence>
<gene>
    <name evidence="2" type="ORF">H9746_09895</name>
</gene>
<dbReference type="AlphaFoldDB" id="A0A9D1PJY7"/>